<evidence type="ECO:0000256" key="2">
    <source>
        <dbReference type="SAM" id="Phobius"/>
    </source>
</evidence>
<feature type="transmembrane region" description="Helical" evidence="2">
    <location>
        <begin position="20"/>
        <end position="38"/>
    </location>
</feature>
<reference evidence="3 4" key="1">
    <citation type="journal article" date="2020" name="Arch. Microbiol.">
        <title>Bradyrhizobium uaiense sp. nov., a new highly efficient cowpea symbiont.</title>
        <authorList>
            <person name="Cabral Michel D."/>
            <person name="Azarias Guimaraes A."/>
            <person name="Martins da Costa E."/>
            <person name="Soares de Carvalho T."/>
            <person name="Balsanelli E."/>
            <person name="Willems A."/>
            <person name="Maltempi de Souza E."/>
            <person name="de Souza Moreira F.M."/>
        </authorList>
    </citation>
    <scope>NUCLEOTIDE SEQUENCE [LARGE SCALE GENOMIC DNA]</scope>
    <source>
        <strain evidence="3 4">UFLA 03-164</strain>
    </source>
</reference>
<proteinExistence type="predicted"/>
<feature type="compositionally biased region" description="Basic and acidic residues" evidence="1">
    <location>
        <begin position="190"/>
        <end position="200"/>
    </location>
</feature>
<organism evidence="3 4">
    <name type="scientific">Bradyrhizobium uaiense</name>
    <dbReference type="NCBI Taxonomy" id="2594946"/>
    <lineage>
        <taxon>Bacteria</taxon>
        <taxon>Pseudomonadati</taxon>
        <taxon>Pseudomonadota</taxon>
        <taxon>Alphaproteobacteria</taxon>
        <taxon>Hyphomicrobiales</taxon>
        <taxon>Nitrobacteraceae</taxon>
        <taxon>Bradyrhizobium</taxon>
    </lineage>
</organism>
<dbReference type="AlphaFoldDB" id="A0A6P1B8X3"/>
<feature type="region of interest" description="Disordered" evidence="1">
    <location>
        <begin position="132"/>
        <end position="200"/>
    </location>
</feature>
<accession>A0A6P1B8X3</accession>
<dbReference type="RefSeq" id="WP_163150511.1">
    <property type="nucleotide sequence ID" value="NZ_VKHP01000006.1"/>
</dbReference>
<keyword evidence="2" id="KW-0472">Membrane</keyword>
<evidence type="ECO:0000313" key="3">
    <source>
        <dbReference type="EMBL" id="NEU94829.1"/>
    </source>
</evidence>
<feature type="transmembrane region" description="Helical" evidence="2">
    <location>
        <begin position="45"/>
        <end position="64"/>
    </location>
</feature>
<protein>
    <submittedName>
        <fullName evidence="3">Uncharacterized protein</fullName>
    </submittedName>
</protein>
<keyword evidence="2" id="KW-0812">Transmembrane</keyword>
<feature type="compositionally biased region" description="Low complexity" evidence="1">
    <location>
        <begin position="142"/>
        <end position="160"/>
    </location>
</feature>
<dbReference type="Proteomes" id="UP000468531">
    <property type="component" value="Unassembled WGS sequence"/>
</dbReference>
<dbReference type="EMBL" id="VKHP01000006">
    <property type="protein sequence ID" value="NEU94829.1"/>
    <property type="molecule type" value="Genomic_DNA"/>
</dbReference>
<gene>
    <name evidence="3" type="ORF">FNJ47_03055</name>
</gene>
<name>A0A6P1B8X3_9BRAD</name>
<comment type="caution">
    <text evidence="3">The sequence shown here is derived from an EMBL/GenBank/DDBJ whole genome shotgun (WGS) entry which is preliminary data.</text>
</comment>
<keyword evidence="4" id="KW-1185">Reference proteome</keyword>
<sequence length="200" mass="20021">MFSALEAIGAAWRTVAHISAWSGLSLGALAACGALFYFDPLARRVAIAGAGVVLVGWVCLIHGHSVGAADERARLQTLSDHADARAATAASADEKALVSAIESKAKDQHDADLAEIARLKAAGASCAFDPDGDASGLRAQPGDAGASTAGGKAKSAGNAAPPDKGTPGAASGRRVLFPLVPRSWLPGKGHHGDAAADGQR</sequence>
<evidence type="ECO:0000313" key="4">
    <source>
        <dbReference type="Proteomes" id="UP000468531"/>
    </source>
</evidence>
<evidence type="ECO:0000256" key="1">
    <source>
        <dbReference type="SAM" id="MobiDB-lite"/>
    </source>
</evidence>
<keyword evidence="2" id="KW-1133">Transmembrane helix</keyword>